<evidence type="ECO:0000313" key="4">
    <source>
        <dbReference type="Proteomes" id="UP001249851"/>
    </source>
</evidence>
<proteinExistence type="predicted"/>
<feature type="transmembrane region" description="Helical" evidence="2">
    <location>
        <begin position="171"/>
        <end position="198"/>
    </location>
</feature>
<keyword evidence="4" id="KW-1185">Reference proteome</keyword>
<evidence type="ECO:0000256" key="2">
    <source>
        <dbReference type="SAM" id="Phobius"/>
    </source>
</evidence>
<dbReference type="EMBL" id="JARQWQ010000015">
    <property type="protein sequence ID" value="KAK2566977.1"/>
    <property type="molecule type" value="Genomic_DNA"/>
</dbReference>
<keyword evidence="2" id="KW-0812">Transmembrane</keyword>
<dbReference type="SUPFAM" id="SSF58100">
    <property type="entry name" value="Bacterial hemolysins"/>
    <property type="match status" value="1"/>
</dbReference>
<evidence type="ECO:0000256" key="1">
    <source>
        <dbReference type="SAM" id="Coils"/>
    </source>
</evidence>
<dbReference type="Proteomes" id="UP001249851">
    <property type="component" value="Unassembled WGS sequence"/>
</dbReference>
<organism evidence="3 4">
    <name type="scientific">Acropora cervicornis</name>
    <name type="common">Staghorn coral</name>
    <dbReference type="NCBI Taxonomy" id="6130"/>
    <lineage>
        <taxon>Eukaryota</taxon>
        <taxon>Metazoa</taxon>
        <taxon>Cnidaria</taxon>
        <taxon>Anthozoa</taxon>
        <taxon>Hexacorallia</taxon>
        <taxon>Scleractinia</taxon>
        <taxon>Astrocoeniina</taxon>
        <taxon>Acroporidae</taxon>
        <taxon>Acropora</taxon>
    </lineage>
</organism>
<dbReference type="AlphaFoldDB" id="A0AAD9QSY8"/>
<feature type="transmembrane region" description="Helical" evidence="2">
    <location>
        <begin position="6"/>
        <end position="33"/>
    </location>
</feature>
<accession>A0AAD9QSY8</accession>
<keyword evidence="1" id="KW-0175">Coiled coil</keyword>
<keyword evidence="2" id="KW-1133">Transmembrane helix</keyword>
<keyword evidence="2" id="KW-0472">Membrane</keyword>
<sequence length="199" mass="22157">MAAKNAMFFIVGFFVFVTFLLCVSILTIILYFIMPQISHAAKEGCLISKALKDLNISEGNLISAAIFLHELGEIKKDVTALRKNITANGKAIVSKLQKPLKEMRDELEGMRENMTITEDLSNILSAKISKPISEIKEHIKTLNKDLSEAQSKDVASLANIKKEMKEIKQKLISRATLTESCFFSCVNVISFLLISIVFA</sequence>
<name>A0AAD9QSY8_ACRCE</name>
<protein>
    <submittedName>
        <fullName evidence="3">Uncharacterized protein</fullName>
    </submittedName>
</protein>
<gene>
    <name evidence="3" type="ORF">P5673_008740</name>
</gene>
<feature type="coiled-coil region" evidence="1">
    <location>
        <begin position="93"/>
        <end position="152"/>
    </location>
</feature>
<reference evidence="3" key="2">
    <citation type="journal article" date="2023" name="Science">
        <title>Genomic signatures of disease resistance in endangered staghorn corals.</title>
        <authorList>
            <person name="Vollmer S.V."/>
            <person name="Selwyn J.D."/>
            <person name="Despard B.A."/>
            <person name="Roesel C.L."/>
        </authorList>
    </citation>
    <scope>NUCLEOTIDE SEQUENCE</scope>
    <source>
        <strain evidence="3">K2</strain>
    </source>
</reference>
<reference evidence="3" key="1">
    <citation type="journal article" date="2023" name="G3 (Bethesda)">
        <title>Whole genome assembly and annotation of the endangered Caribbean coral Acropora cervicornis.</title>
        <authorList>
            <person name="Selwyn J.D."/>
            <person name="Vollmer S.V."/>
        </authorList>
    </citation>
    <scope>NUCLEOTIDE SEQUENCE</scope>
    <source>
        <strain evidence="3">K2</strain>
    </source>
</reference>
<evidence type="ECO:0000313" key="3">
    <source>
        <dbReference type="EMBL" id="KAK2566977.1"/>
    </source>
</evidence>
<comment type="caution">
    <text evidence="3">The sequence shown here is derived from an EMBL/GenBank/DDBJ whole genome shotgun (WGS) entry which is preliminary data.</text>
</comment>